<dbReference type="InterPro" id="IPR019513">
    <property type="entry name" value="Centromere_CenpF_leu-rich_rpt"/>
</dbReference>
<feature type="compositionally biased region" description="Basic and acidic residues" evidence="2">
    <location>
        <begin position="1832"/>
        <end position="1848"/>
    </location>
</feature>
<organism evidence="4 5">
    <name type="scientific">Polypterus senegalus</name>
    <name type="common">Senegal bichir</name>
    <dbReference type="NCBI Taxonomy" id="55291"/>
    <lineage>
        <taxon>Eukaryota</taxon>
        <taxon>Metazoa</taxon>
        <taxon>Chordata</taxon>
        <taxon>Craniata</taxon>
        <taxon>Vertebrata</taxon>
        <taxon>Euteleostomi</taxon>
        <taxon>Actinopterygii</taxon>
        <taxon>Polypteriformes</taxon>
        <taxon>Polypteridae</taxon>
        <taxon>Polypterus</taxon>
    </lineage>
</organism>
<dbReference type="GO" id="GO:0000775">
    <property type="term" value="C:chromosome, centromeric region"/>
    <property type="evidence" value="ECO:0007669"/>
    <property type="project" value="InterPro"/>
</dbReference>
<keyword evidence="1" id="KW-0175">Coiled coil</keyword>
<name>A0A8X7XGC2_POLSE</name>
<feature type="region of interest" description="Disordered" evidence="2">
    <location>
        <begin position="1827"/>
        <end position="1848"/>
    </location>
</feature>
<accession>A0A8X7XGC2</accession>
<dbReference type="GO" id="GO:0005634">
    <property type="term" value="C:nucleus"/>
    <property type="evidence" value="ECO:0007669"/>
    <property type="project" value="TreeGrafter"/>
</dbReference>
<feature type="non-terminal residue" evidence="4">
    <location>
        <position position="3418"/>
    </location>
</feature>
<feature type="compositionally biased region" description="Polar residues" evidence="2">
    <location>
        <begin position="2247"/>
        <end position="2260"/>
    </location>
</feature>
<feature type="compositionally biased region" description="Basic and acidic residues" evidence="2">
    <location>
        <begin position="3211"/>
        <end position="3224"/>
    </location>
</feature>
<feature type="coiled-coil region" evidence="1">
    <location>
        <begin position="850"/>
        <end position="884"/>
    </location>
</feature>
<dbReference type="Pfam" id="PF10473">
    <property type="entry name" value="CENP-F_leu_zip"/>
    <property type="match status" value="2"/>
</dbReference>
<dbReference type="InterPro" id="IPR043513">
    <property type="entry name" value="Cenp-F"/>
</dbReference>
<evidence type="ECO:0000256" key="1">
    <source>
        <dbReference type="SAM" id="Coils"/>
    </source>
</evidence>
<feature type="coiled-coil region" evidence="1">
    <location>
        <begin position="2030"/>
        <end position="2075"/>
    </location>
</feature>
<feature type="compositionally biased region" description="Basic and acidic residues" evidence="2">
    <location>
        <begin position="3394"/>
        <end position="3418"/>
    </location>
</feature>
<feature type="region of interest" description="Disordered" evidence="2">
    <location>
        <begin position="212"/>
        <end position="268"/>
    </location>
</feature>
<comment type="caution">
    <text evidence="4">The sequence shown here is derived from an EMBL/GenBank/DDBJ whole genome shotgun (WGS) entry which is preliminary data.</text>
</comment>
<dbReference type="GO" id="GO:0070840">
    <property type="term" value="F:dynein complex binding"/>
    <property type="evidence" value="ECO:0007669"/>
    <property type="project" value="InterPro"/>
</dbReference>
<dbReference type="GO" id="GO:0000922">
    <property type="term" value="C:spindle pole"/>
    <property type="evidence" value="ECO:0007669"/>
    <property type="project" value="TreeGrafter"/>
</dbReference>
<feature type="coiled-coil region" evidence="1">
    <location>
        <begin position="407"/>
        <end position="750"/>
    </location>
</feature>
<dbReference type="Gene3D" id="1.10.287.1490">
    <property type="match status" value="2"/>
</dbReference>
<feature type="compositionally biased region" description="Polar residues" evidence="2">
    <location>
        <begin position="3360"/>
        <end position="3370"/>
    </location>
</feature>
<feature type="compositionally biased region" description="Basic and acidic residues" evidence="2">
    <location>
        <begin position="3247"/>
        <end position="3256"/>
    </location>
</feature>
<feature type="coiled-coil region" evidence="1">
    <location>
        <begin position="1661"/>
        <end position="1752"/>
    </location>
</feature>
<dbReference type="GO" id="GO:0010389">
    <property type="term" value="P:regulation of G2/M transition of mitotic cell cycle"/>
    <property type="evidence" value="ECO:0007669"/>
    <property type="project" value="TreeGrafter"/>
</dbReference>
<feature type="region of interest" description="Disordered" evidence="2">
    <location>
        <begin position="2975"/>
        <end position="2996"/>
    </location>
</feature>
<dbReference type="Pfam" id="PF10481">
    <property type="entry name" value="CENP-F_N"/>
    <property type="match status" value="1"/>
</dbReference>
<dbReference type="InterPro" id="IPR015898">
    <property type="entry name" value="G-protein_gamma-like_dom"/>
</dbReference>
<sequence>MSWAVEEWKEGLPTRALQKIQDIEGQLDKLKKERQQRQFQLESLEAAFQKQKHKVENEKSEAVALKRENQSLVESCDSLEKSRQKISHELQMKEQQMNCLEGQLASSKKQADKLEQEIKRYKYELERIQKSQTSCDSQPCRTPQESFMSFSTPNEKIEELQEKYNRECEERKRLEAELKVLQVKLVNQSSGSHKDIARHQAASSVFPWQKEQVANHQSGNSFETPNKRGNSTSGFPWEQVPAYQQSSRSAKKTAPACNPSDGTSSNPQYEQLKTSHQELKARVCELENQLKSQEKDIKCHLNKVQEMQSQYEKVKLQLNEKDKGLSKSKDELARVTGQYDQMVAKCAALEQKMKQVSEELNCQRHNADSTRLAMEQKLKDQEKGHQKEVLYYQNSLQNVEQQLSQMKIKTGQELQQAKNENNSLRSECDKAAFQKQHLEKDLDDMKQKFCRLEQTLQSSQAKENSFRIKYEEMQKENARLSSQFNQSSKRLIEVEEQLKNSKQTLQQTSNLAEDFKTKHAAKLEEIKSLNTKLDEQTKRSTLDVQNLKNNIAELEKVRDGTQVQLKKKEQELEQMRMKQLSLEEERKTLQAAISAKQKQWDELKRENESLTQWKNEKENLIKNANAEKENLLEKNRSLTKNVEVLQNKTDDQHKQITHLESLKNDLWKEVETLKAELVRKSADLEEKSKAYEELSLKEKVCEEKHLKELHNAALSVSQLHSQVSELEVKLKEENNKALEAEHSYNELRTECETKTDLVKSKDEVIGLKDSEIQHLQSRNSQIILHHEQMLAQINEEKCNLIKQHEDTIAAKSAEMETMQLEYVKIQQDSVFFKDQVVSLESCLNVQNQLSEDLQKRNEELCRVNEQINLQLSELEKSRDSLLEDVQLKIDQIQSRAFVHQTRAATLHSSADDTGVQAGALNKVSSDAPSQGAESHLEMATCGLEEIMPTDLAFGNKYNLLSEGTELAMCEEQTEQLMDISDVSLLEPVKDKITNNYNSEPQAGASSGDHFAGKHSAILSSLRIIHEKCVAVVEENARFEMELSEKAKEVKLKEKQLWELSEKSIQESEKYAAEIQSAEEKVSSLKQNLETLQGHLNNKTREADELAEKVSIFEHEVRQLQCDLLVKTEELTKLQELHRLTCQDKELLEKQLTDLQNEFQILQSSSSALETQLEAAKRQLELLESKLASVEAESQKSLDTIKEKENVICQKNVQIEMLQMDIEDKDECLSACSAQIEELQHNLSLAETKCAENDLQKSNAEQELKCAQEELQSKTNDILKMNELIKSLKKEHERSVEEKCQALCDKIETSQGIIEKLQCDLQEEAKVTRETNDKYEELIKEKCILESELSNVNLSSRLICQEKELLEKQIIDLQHDLQSLKSTGSALQRQLEEGKLKLEELESKLLSAEAENQKNFNTIKENEDVITQKNAQIKMLQKNIEDKDECLSCCTRQIEELQHNLSTAERKLGEACLQKMTVVEDLKCSQEQLRRKDEQISKADELINSMKEEHRRNVEEKCRAVLEKAEADQCIIQKLQHDLEEVTNASKIANDKCEQLTQEKSSLECEFSNLELSNRLMCQEKEVLEQQILDLQKDLEMQLQETNAKLQRAESALHTVEAESQKNINVVKEHEDVIKQKDVLIDMLQKNIEDRDERLSSCLVQIEQLQHTVSATEKKCEESELQKSNIQKELNGALEELAKKDFEISKSQELLESIKETFEQNVEEKCQALLEQLRTHEQIVEKLQSDLQEETNVSKVTTDKYEQLAKEKSHLEYEMTSVRSQLAAVTEQNNKLVEDLQNSEHEVSLSKAESLNLQESLLKLKEENTMLQSSLGDQEKRIETPEPTPSHEELKRQYNQLESLHHELKEKFALLQNDHLILQGNFSDLMCTVNEQQGRIENLVNEEAALLLKLDQQNGQMEHSASVCRQNETRSSEQVLVLTDHIEAETGGDVLVCEPTAVAPPQNAPRSPKQDLCHVKSNDLGMCDGQTTDSCDESEQLHPTDQQVHVHSSLDSAINLVNGLPSLSEVCGNETEELKVTLERTTNELNQLKQQHLVEMQQWESRLEALNLEMESKLAEEKQHALFLSSELEAARLQMQGLDLSSHSLCVENEASEAHSSPIFHKQAEEIVKCSHPREAPNEHWKELEDFQNADVKMNQSPNDTFEGLLSDADILKLNPETSLHEDSKLVPEVLQETPLLQKCEKLCKFVCEVQRSQSPNDTFERLLSDVEILKLSAETSFHDDPQDAQLAPSSPQESPLSQARKNAETSEDKFQNLFSQISTLREEVVCKSEMCSAMEAKVQEIDKEKSALQGKLDSILISNHELIDQVKEMEKEASDLRSQMQISKVEFSDVAVVLENLEKSKEAWHEKNLELQNDLKRSRSEKANLEKHILSLEADIEEFQNKNHKLEKDIEFNQKNFAAMEKQLSLVTSERNQISEEFCSCLEEKEDLERTSQALKEKLKLLESDHTNNKEFIKFLEVEITQQKKMVQVANSDLDAAKTERSNLLQNLHDWENKIAVMSSEKDELLKQLNVREEEKNVLSSEREALEGKLKMFESENVRLSQSLENSLIEKGEIASRLDSTREEVAQMRQGIEKLKAKIESDEKKRKHMEEQIKTRQRKIDSLLDKIEKLERELEESEGHLETVVLQSEERKEEAESLLSEKVALSKSVASLQSEVSALQSEKHNLENNANQNEEALKEEVQTYRLKVESLQEKNETLERELEVNRKQLQDSVLESETAKTHCKELSSEKGTLLKSVEHLEMEVCSLRNEKDKVEKELLSVNEKVSQTDLLLSTTAEALENLQKEKADMLKNHTSVVEELSQQLSEVNRQGQDCKSELHSWRLKNEELTTRLSHLETEKNELSRQMIQSQATYEELQGANKYLTQDLEALQIKLNESTEDKERLLKSIADLQLLKHTMDGELSSLEKEKENWKKSQSSLQNRVTEAEDLITKKEATIGALQNSIKQLEKELQSAKSCSSEEARQMSDLKEKNTNLQNEMNAMRNASEDMKKESELEREALATQLQEHQQQTGTIKLSLEASTLENRELNVKLLSLQSELETNKRKHEQVEKEYQQKLEKQASETANLKSKINQLKKKMEASALQVQQLLASCKQLESEKEAQKKENAELLLKLESRQNPADSTNKESLRLEIEDLQLKLEEKTKEADESTEKYCNLMIDLYKLEESNEILEKRVALLNSQITNVKQNDSQNENKSKADLKEANQPKKSKEKRTPQQEPPRPSVKRQRVPESEESDKQPGIADIQGAVKRIKGSAEQSAATEDAQFHLEGLPELVRKGFADIPVGEMSPYVIRRTTVQRCSPRLAAKRSPAVPPAESATLESPMLNTHKKHSGQLAPKSGTLLTAITNSPKAHTFESPKGETDARAKRRSLSLKKSPEQRQRLRDLARSPKEDENCNVQ</sequence>
<dbReference type="PANTHER" id="PTHR18874:SF10">
    <property type="entry name" value="CENTROMERE PROTEIN F"/>
    <property type="match status" value="1"/>
</dbReference>
<dbReference type="GO" id="GO:0007186">
    <property type="term" value="P:G protein-coupled receptor signaling pathway"/>
    <property type="evidence" value="ECO:0007669"/>
    <property type="project" value="InterPro"/>
</dbReference>
<dbReference type="Pfam" id="PF10490">
    <property type="entry name" value="CENP-F_C_Rb_bdg"/>
    <property type="match status" value="1"/>
</dbReference>
<feature type="coiled-coil region" evidence="1">
    <location>
        <begin position="20"/>
        <end position="184"/>
    </location>
</feature>
<feature type="compositionally biased region" description="Basic and acidic residues" evidence="2">
    <location>
        <begin position="2975"/>
        <end position="2992"/>
    </location>
</feature>
<evidence type="ECO:0000259" key="3">
    <source>
        <dbReference type="PROSITE" id="PS50058"/>
    </source>
</evidence>
<evidence type="ECO:0000313" key="4">
    <source>
        <dbReference type="EMBL" id="KAG2467149.1"/>
    </source>
</evidence>
<feature type="domain" description="G protein gamma" evidence="3">
    <location>
        <begin position="2742"/>
        <end position="2807"/>
    </location>
</feature>
<proteinExistence type="predicted"/>
<keyword evidence="5" id="KW-1185">Reference proteome</keyword>
<dbReference type="InterPro" id="IPR018463">
    <property type="entry name" value="Centromere_CenpF_N"/>
</dbReference>
<protein>
    <submittedName>
        <fullName evidence="4">CENPF protein</fullName>
    </submittedName>
</protein>
<feature type="coiled-coil region" evidence="1">
    <location>
        <begin position="276"/>
        <end position="366"/>
    </location>
</feature>
<dbReference type="Proteomes" id="UP000886611">
    <property type="component" value="Unassembled WGS sequence"/>
</dbReference>
<feature type="coiled-coil region" evidence="1">
    <location>
        <begin position="1362"/>
        <end position="1618"/>
    </location>
</feature>
<feature type="region of interest" description="Disordered" evidence="2">
    <location>
        <begin position="2237"/>
        <end position="2265"/>
    </location>
</feature>
<reference evidence="4 5" key="1">
    <citation type="journal article" date="2021" name="Cell">
        <title>Tracing the genetic footprints of vertebrate landing in non-teleost ray-finned fishes.</title>
        <authorList>
            <person name="Bi X."/>
            <person name="Wang K."/>
            <person name="Yang L."/>
            <person name="Pan H."/>
            <person name="Jiang H."/>
            <person name="Wei Q."/>
            <person name="Fang M."/>
            <person name="Yu H."/>
            <person name="Zhu C."/>
            <person name="Cai Y."/>
            <person name="He Y."/>
            <person name="Gan X."/>
            <person name="Zeng H."/>
            <person name="Yu D."/>
            <person name="Zhu Y."/>
            <person name="Jiang H."/>
            <person name="Qiu Q."/>
            <person name="Yang H."/>
            <person name="Zhang Y.E."/>
            <person name="Wang W."/>
            <person name="Zhu M."/>
            <person name="He S."/>
            <person name="Zhang G."/>
        </authorList>
    </citation>
    <scope>NUCLEOTIDE SEQUENCE [LARGE SCALE GENOMIC DNA]</scope>
    <source>
        <strain evidence="4">Bchr_013</strain>
    </source>
</reference>
<dbReference type="PROSITE" id="PS50058">
    <property type="entry name" value="G_PROTEIN_GAMMA"/>
    <property type="match status" value="1"/>
</dbReference>
<feature type="coiled-coil region" evidence="1">
    <location>
        <begin position="1228"/>
        <end position="1297"/>
    </location>
</feature>
<feature type="non-terminal residue" evidence="4">
    <location>
        <position position="1"/>
    </location>
</feature>
<dbReference type="GO" id="GO:0051310">
    <property type="term" value="P:metaphase chromosome alignment"/>
    <property type="evidence" value="ECO:0007669"/>
    <property type="project" value="TreeGrafter"/>
</dbReference>
<feature type="coiled-coil region" evidence="1">
    <location>
        <begin position="1035"/>
        <end position="1199"/>
    </location>
</feature>
<dbReference type="EMBL" id="JAATIS010000859">
    <property type="protein sequence ID" value="KAG2467149.1"/>
    <property type="molecule type" value="Genomic_DNA"/>
</dbReference>
<feature type="region of interest" description="Disordered" evidence="2">
    <location>
        <begin position="3324"/>
        <end position="3418"/>
    </location>
</feature>
<dbReference type="GO" id="GO:0042803">
    <property type="term" value="F:protein homodimerization activity"/>
    <property type="evidence" value="ECO:0007669"/>
    <property type="project" value="InterPro"/>
</dbReference>
<dbReference type="GO" id="GO:0000278">
    <property type="term" value="P:mitotic cell cycle"/>
    <property type="evidence" value="ECO:0007669"/>
    <property type="project" value="TreeGrafter"/>
</dbReference>
<gene>
    <name evidence="4" type="primary">Cenpf_1</name>
    <name evidence="4" type="ORF">GTO96_0010644</name>
</gene>
<feature type="compositionally biased region" description="Basic and acidic residues" evidence="2">
    <location>
        <begin position="3372"/>
        <end position="3384"/>
    </location>
</feature>
<evidence type="ECO:0000256" key="2">
    <source>
        <dbReference type="SAM" id="MobiDB-lite"/>
    </source>
</evidence>
<dbReference type="InterPro" id="IPR018302">
    <property type="entry name" value="CenpF/LEK1_Rb-prot-bd"/>
</dbReference>
<feature type="region of interest" description="Disordered" evidence="2">
    <location>
        <begin position="3206"/>
        <end position="3262"/>
    </location>
</feature>
<dbReference type="PANTHER" id="PTHR18874">
    <property type="entry name" value="CMF/LEK/CENP CELL DIVISION-RELATED"/>
    <property type="match status" value="1"/>
</dbReference>
<evidence type="ECO:0000313" key="5">
    <source>
        <dbReference type="Proteomes" id="UP000886611"/>
    </source>
</evidence>
<feature type="compositionally biased region" description="Polar residues" evidence="2">
    <location>
        <begin position="212"/>
        <end position="234"/>
    </location>
</feature>
<dbReference type="GO" id="GO:0008017">
    <property type="term" value="F:microtubule binding"/>
    <property type="evidence" value="ECO:0007669"/>
    <property type="project" value="InterPro"/>
</dbReference>